<accession>A0ABR2V548</accession>
<sequence length="522" mass="55399">MASFRGVGLDSVDKYGLAKAFRSKMMLLDLSATFYENNCRPMVDAYGISLKNLGNWNPSLGDAGLPNSTFATDLCYCVGWRGDAAAGSGEGSNDLTSLAGRLSQASPVKCDAWYMAHNVDSCAIVEGLFGLTDAPFNVWNLAVTSDCVSGFSLEENLQYTPRLPCITSRFASLSSATLEAISNTAGCALTLSWLTLDAINGILYCLDRGSATVSGSLSSFRVEIDGSLTQLDRVEMIYGAVSAVIYGNEGAGLAVAHYTSSSFSAFSIADPAELKPLGNKGFPHSQHGPKPQQDAPHPHQALLDPTGAFILVPDLGADLVRIFKISGLDYTELDPLVVSSGSGPRHATFLATGDNIYMYLVSEIANTITGYNVTYINSSLHFDELFSISTHGPDGSVPNGTSAAEITLSPDKRFLIVSSRGENSHTIANFDTNDTTEIVSDVIISFSIDHSSGELSYLQSFPSGGRIPRQFSINKAGDLVAVGLQSDSRVVVIERDVNTGLLKHFVASAAVAGEVTAVIFNE</sequence>
<comment type="similarity">
    <text evidence="1">Belongs to the cycloisomerase 2 family.</text>
</comment>
<dbReference type="Gene3D" id="2.130.10.10">
    <property type="entry name" value="YVTN repeat-like/Quinoprotein amine dehydrogenase"/>
    <property type="match status" value="1"/>
</dbReference>
<evidence type="ECO:0000313" key="4">
    <source>
        <dbReference type="Proteomes" id="UP001408356"/>
    </source>
</evidence>
<dbReference type="Pfam" id="PF10282">
    <property type="entry name" value="Lactonase"/>
    <property type="match status" value="1"/>
</dbReference>
<dbReference type="InterPro" id="IPR015943">
    <property type="entry name" value="WD40/YVTN_repeat-like_dom_sf"/>
</dbReference>
<feature type="region of interest" description="Disordered" evidence="2">
    <location>
        <begin position="279"/>
        <end position="299"/>
    </location>
</feature>
<dbReference type="SUPFAM" id="SSF51004">
    <property type="entry name" value="C-terminal (heme d1) domain of cytochrome cd1-nitrite reductase"/>
    <property type="match status" value="1"/>
</dbReference>
<evidence type="ECO:0000256" key="1">
    <source>
        <dbReference type="ARBA" id="ARBA00005564"/>
    </source>
</evidence>
<dbReference type="InterPro" id="IPR011048">
    <property type="entry name" value="Haem_d1_sf"/>
</dbReference>
<evidence type="ECO:0000313" key="3">
    <source>
        <dbReference type="EMBL" id="KAK9421738.1"/>
    </source>
</evidence>
<organism evidence="3 4">
    <name type="scientific">Seiridium unicorne</name>
    <dbReference type="NCBI Taxonomy" id="138068"/>
    <lineage>
        <taxon>Eukaryota</taxon>
        <taxon>Fungi</taxon>
        <taxon>Dikarya</taxon>
        <taxon>Ascomycota</taxon>
        <taxon>Pezizomycotina</taxon>
        <taxon>Sordariomycetes</taxon>
        <taxon>Xylariomycetidae</taxon>
        <taxon>Amphisphaeriales</taxon>
        <taxon>Sporocadaceae</taxon>
        <taxon>Seiridium</taxon>
    </lineage>
</organism>
<reference evidence="3 4" key="1">
    <citation type="journal article" date="2024" name="J. Plant Pathol.">
        <title>Sequence and assembly of the genome of Seiridium unicorne, isolate CBS 538.82, causal agent of cypress canker disease.</title>
        <authorList>
            <person name="Scali E."/>
            <person name="Rocca G.D."/>
            <person name="Danti R."/>
            <person name="Garbelotto M."/>
            <person name="Barberini S."/>
            <person name="Baroncelli R."/>
            <person name="Emiliani G."/>
        </authorList>
    </citation>
    <scope>NUCLEOTIDE SEQUENCE [LARGE SCALE GENOMIC DNA]</scope>
    <source>
        <strain evidence="3 4">BM-138-508</strain>
    </source>
</reference>
<dbReference type="EMBL" id="JARVKF010000157">
    <property type="protein sequence ID" value="KAK9421738.1"/>
    <property type="molecule type" value="Genomic_DNA"/>
</dbReference>
<dbReference type="PANTHER" id="PTHR30344:SF1">
    <property type="entry name" value="6-PHOSPHOGLUCONOLACTONASE"/>
    <property type="match status" value="1"/>
</dbReference>
<gene>
    <name evidence="3" type="ORF">SUNI508_05339</name>
</gene>
<keyword evidence="4" id="KW-1185">Reference proteome</keyword>
<proteinExistence type="inferred from homology"/>
<dbReference type="Proteomes" id="UP001408356">
    <property type="component" value="Unassembled WGS sequence"/>
</dbReference>
<dbReference type="PANTHER" id="PTHR30344">
    <property type="entry name" value="6-PHOSPHOGLUCONOLACTONASE-RELATED"/>
    <property type="match status" value="1"/>
</dbReference>
<dbReference type="InterPro" id="IPR019405">
    <property type="entry name" value="Lactonase_7-beta_prop"/>
</dbReference>
<protein>
    <submittedName>
        <fullName evidence="3">Lactonase, 7-bladed beta-propeller-domain-containing protein</fullName>
    </submittedName>
</protein>
<dbReference type="InterPro" id="IPR050282">
    <property type="entry name" value="Cycloisomerase_2"/>
</dbReference>
<name>A0ABR2V548_9PEZI</name>
<evidence type="ECO:0000256" key="2">
    <source>
        <dbReference type="SAM" id="MobiDB-lite"/>
    </source>
</evidence>
<comment type="caution">
    <text evidence="3">The sequence shown here is derived from an EMBL/GenBank/DDBJ whole genome shotgun (WGS) entry which is preliminary data.</text>
</comment>